<sequence>MEPGHAFQVRQSSGRFPFSPRTPLRSNPAIRRARIPESIFYVRRAASPSRIHLGNLFLVIEQVKPSRQSIECGGRTAVYLLASLKLSQEMSE</sequence>
<evidence type="ECO:0000256" key="1">
    <source>
        <dbReference type="SAM" id="MobiDB-lite"/>
    </source>
</evidence>
<keyword evidence="3" id="KW-1185">Reference proteome</keyword>
<dbReference type="HOGENOM" id="CLU_2416850_0_0_1"/>
<reference evidence="2" key="1">
    <citation type="submission" date="2015-04" db="UniProtKB">
        <authorList>
            <consortium name="EnsemblPlants"/>
        </authorList>
    </citation>
    <scope>IDENTIFICATION</scope>
</reference>
<evidence type="ECO:0000313" key="2">
    <source>
        <dbReference type="EnsemblPlants" id="OGLUM11G07630.1"/>
    </source>
</evidence>
<dbReference type="AlphaFoldDB" id="A0A0E0BH52"/>
<feature type="region of interest" description="Disordered" evidence="1">
    <location>
        <begin position="1"/>
        <end position="27"/>
    </location>
</feature>
<reference evidence="2" key="2">
    <citation type="submission" date="2018-05" db="EMBL/GenBank/DDBJ databases">
        <title>OgluRS3 (Oryza glumaepatula Reference Sequence Version 3).</title>
        <authorList>
            <person name="Zhang J."/>
            <person name="Kudrna D."/>
            <person name="Lee S."/>
            <person name="Talag J."/>
            <person name="Welchert J."/>
            <person name="Wing R.A."/>
        </authorList>
    </citation>
    <scope>NUCLEOTIDE SEQUENCE [LARGE SCALE GENOMIC DNA]</scope>
</reference>
<organism evidence="2">
    <name type="scientific">Oryza glumipatula</name>
    <dbReference type="NCBI Taxonomy" id="40148"/>
    <lineage>
        <taxon>Eukaryota</taxon>
        <taxon>Viridiplantae</taxon>
        <taxon>Streptophyta</taxon>
        <taxon>Embryophyta</taxon>
        <taxon>Tracheophyta</taxon>
        <taxon>Spermatophyta</taxon>
        <taxon>Magnoliopsida</taxon>
        <taxon>Liliopsida</taxon>
        <taxon>Poales</taxon>
        <taxon>Poaceae</taxon>
        <taxon>BOP clade</taxon>
        <taxon>Oryzoideae</taxon>
        <taxon>Oryzeae</taxon>
        <taxon>Oryzinae</taxon>
        <taxon>Oryza</taxon>
    </lineage>
</organism>
<dbReference type="Proteomes" id="UP000026961">
    <property type="component" value="Chromosome 11"/>
</dbReference>
<accession>A0A0E0BH52</accession>
<dbReference type="Gramene" id="OGLUM11G07630.1">
    <property type="protein sequence ID" value="OGLUM11G07630.1"/>
    <property type="gene ID" value="OGLUM11G07630"/>
</dbReference>
<evidence type="ECO:0000313" key="3">
    <source>
        <dbReference type="Proteomes" id="UP000026961"/>
    </source>
</evidence>
<dbReference type="EnsemblPlants" id="OGLUM11G07630.1">
    <property type="protein sequence ID" value="OGLUM11G07630.1"/>
    <property type="gene ID" value="OGLUM11G07630"/>
</dbReference>
<name>A0A0E0BH52_9ORYZ</name>
<proteinExistence type="predicted"/>
<protein>
    <submittedName>
        <fullName evidence="2">Uncharacterized protein</fullName>
    </submittedName>
</protein>